<dbReference type="Proteomes" id="UP000015442">
    <property type="component" value="Unassembled WGS sequence"/>
</dbReference>
<protein>
    <submittedName>
        <fullName evidence="1">Uncharacterized protein</fullName>
    </submittedName>
</protein>
<dbReference type="EMBL" id="AKWY02000033">
    <property type="protein sequence ID" value="EQA70198.1"/>
    <property type="molecule type" value="Genomic_DNA"/>
</dbReference>
<evidence type="ECO:0000313" key="2">
    <source>
        <dbReference type="Proteomes" id="UP000015442"/>
    </source>
</evidence>
<gene>
    <name evidence="1" type="ORF">LEP1GSC059_4206</name>
</gene>
<reference evidence="1 2" key="1">
    <citation type="submission" date="2013-05" db="EMBL/GenBank/DDBJ databases">
        <authorList>
            <person name="Harkins D.M."/>
            <person name="Durkin A.S."/>
            <person name="Brinkac L.M."/>
            <person name="Haft D.H."/>
            <person name="Selengut J.D."/>
            <person name="Sanka R."/>
            <person name="DePew J."/>
            <person name="Purushe J."/>
            <person name="Hartskeerl R.A."/>
            <person name="Ahmed A."/>
            <person name="van der Linden H."/>
            <person name="Goris M.G.A."/>
            <person name="Vinetz J.M."/>
            <person name="Sutton G.G."/>
            <person name="Nierman W.C."/>
            <person name="Fouts D.E."/>
        </authorList>
    </citation>
    <scope>NUCLEOTIDE SEQUENCE [LARGE SCALE GENOMIC DNA]</scope>
    <source>
        <strain evidence="1 2">CZ214</strain>
    </source>
</reference>
<organism evidence="1 2">
    <name type="scientific">Leptospira noguchii serovar Panama str. CZ214</name>
    <dbReference type="NCBI Taxonomy" id="1001595"/>
    <lineage>
        <taxon>Bacteria</taxon>
        <taxon>Pseudomonadati</taxon>
        <taxon>Spirochaetota</taxon>
        <taxon>Spirochaetia</taxon>
        <taxon>Leptospirales</taxon>
        <taxon>Leptospiraceae</taxon>
        <taxon>Leptospira</taxon>
    </lineage>
</organism>
<comment type="caution">
    <text evidence="1">The sequence shown here is derived from an EMBL/GenBank/DDBJ whole genome shotgun (WGS) entry which is preliminary data.</text>
</comment>
<accession>T0FAM3</accession>
<proteinExistence type="predicted"/>
<name>T0FAM3_9LEPT</name>
<dbReference type="AlphaFoldDB" id="T0FAM3"/>
<sequence length="59" mass="6848">MCGTISINYNFRIFNFVKILQNQIPKISLDSGTIKSSAIFIYLLDLYFLNIHLNKCVFT</sequence>
<evidence type="ECO:0000313" key="1">
    <source>
        <dbReference type="EMBL" id="EQA70198.1"/>
    </source>
</evidence>